<name>A0A3G3M2G2_9CAUD</name>
<sequence length="129" mass="14136">MTCPHCHHSWSVHSITWMGGHQRCHCGCMWKDPAPSTRDRLINNIENTIWNALEQQDGPYVDREIGMVDASGAGLDMTAVAAAVADIFVDSEDDCSWCHSPCAAGGWSEPVDVGSVVQSEPNEARRPEK</sequence>
<gene>
    <name evidence="1" type="primary">92</name>
    <name evidence="1" type="ORF">PBI_WHOUXPHF_92</name>
</gene>
<dbReference type="GeneID" id="60334973"/>
<dbReference type="Proteomes" id="UP000269132">
    <property type="component" value="Segment"/>
</dbReference>
<dbReference type="Pfam" id="PF24089">
    <property type="entry name" value="DUF7374"/>
    <property type="match status" value="1"/>
</dbReference>
<dbReference type="EMBL" id="MK016504">
    <property type="protein sequence ID" value="AYR00447.1"/>
    <property type="molecule type" value="Genomic_DNA"/>
</dbReference>
<dbReference type="InterPro" id="IPR055798">
    <property type="entry name" value="DUF7374"/>
</dbReference>
<organism evidence="1 2">
    <name type="scientific">Mycobacterium phage Whouxphf</name>
    <dbReference type="NCBI Taxonomy" id="2484216"/>
    <lineage>
        <taxon>Viruses</taxon>
        <taxon>Duplodnaviria</taxon>
        <taxon>Heunggongvirae</taxon>
        <taxon>Uroviricota</taxon>
        <taxon>Caudoviricetes</taxon>
        <taxon>Gracegardnervirinae</taxon>
        <taxon>Cheoctovirus</taxon>
        <taxon>Cheoctovirus whouxphf</taxon>
    </lineage>
</organism>
<keyword evidence="2" id="KW-1185">Reference proteome</keyword>
<evidence type="ECO:0000313" key="1">
    <source>
        <dbReference type="EMBL" id="AYR00447.1"/>
    </source>
</evidence>
<accession>A0A3G3M2G2</accession>
<protein>
    <submittedName>
        <fullName evidence="1">Uncharacterized protein</fullName>
    </submittedName>
</protein>
<reference evidence="1 2" key="1">
    <citation type="submission" date="2018-10" db="EMBL/GenBank/DDBJ databases">
        <authorList>
            <person name="Garlena R.A."/>
            <person name="Russell D.A."/>
            <person name="Pope W.H."/>
            <person name="Jacobs-Sera D."/>
            <person name="Hatfull G.F."/>
        </authorList>
    </citation>
    <scope>NUCLEOTIDE SEQUENCE [LARGE SCALE GENOMIC DNA]</scope>
</reference>
<dbReference type="KEGG" id="vg:60334973"/>
<evidence type="ECO:0000313" key="2">
    <source>
        <dbReference type="Proteomes" id="UP000269132"/>
    </source>
</evidence>
<proteinExistence type="predicted"/>
<dbReference type="RefSeq" id="YP_009963377.1">
    <property type="nucleotide sequence ID" value="NC_051718.1"/>
</dbReference>